<feature type="region of interest" description="Disordered" evidence="1">
    <location>
        <begin position="93"/>
        <end position="114"/>
    </location>
</feature>
<accession>A0ABU0DN93</accession>
<gene>
    <name evidence="2" type="ORF">J2S76_004219</name>
</gene>
<comment type="caution">
    <text evidence="2">The sequence shown here is derived from an EMBL/GenBank/DDBJ whole genome shotgun (WGS) entry which is preliminary data.</text>
</comment>
<evidence type="ECO:0000256" key="1">
    <source>
        <dbReference type="SAM" id="MobiDB-lite"/>
    </source>
</evidence>
<dbReference type="RefSeq" id="WP_307063737.1">
    <property type="nucleotide sequence ID" value="NZ_JAUSUH010000012.1"/>
</dbReference>
<dbReference type="Proteomes" id="UP001238467">
    <property type="component" value="Unassembled WGS sequence"/>
</dbReference>
<evidence type="ECO:0000313" key="2">
    <source>
        <dbReference type="EMBL" id="MDQ0349768.1"/>
    </source>
</evidence>
<organism evidence="2 3">
    <name type="scientific">Ancylobacter vacuolatus</name>
    <dbReference type="NCBI Taxonomy" id="223389"/>
    <lineage>
        <taxon>Bacteria</taxon>
        <taxon>Pseudomonadati</taxon>
        <taxon>Pseudomonadota</taxon>
        <taxon>Alphaproteobacteria</taxon>
        <taxon>Hyphomicrobiales</taxon>
        <taxon>Xanthobacteraceae</taxon>
        <taxon>Ancylobacter</taxon>
    </lineage>
</organism>
<reference evidence="2 3" key="1">
    <citation type="submission" date="2023-07" db="EMBL/GenBank/DDBJ databases">
        <title>Genomic Encyclopedia of Type Strains, Phase IV (KMG-IV): sequencing the most valuable type-strain genomes for metagenomic binning, comparative biology and taxonomic classification.</title>
        <authorList>
            <person name="Goeker M."/>
        </authorList>
    </citation>
    <scope>NUCLEOTIDE SEQUENCE [LARGE SCALE GENOMIC DNA]</scope>
    <source>
        <strain evidence="2 3">DSM 1277</strain>
    </source>
</reference>
<sequence>MAIVHDGLQIVGMVDDGDLAAELSAEILRVNAAIKERAGQKGKAKGTVTLVLNLEQEGGILAITGDIKVALPKKKRGASMYWVMTDGAISTEHPQQMNMFSGPRGVNAREPAAG</sequence>
<dbReference type="EMBL" id="JAUSUH010000012">
    <property type="protein sequence ID" value="MDQ0349768.1"/>
    <property type="molecule type" value="Genomic_DNA"/>
</dbReference>
<proteinExistence type="predicted"/>
<evidence type="ECO:0000313" key="3">
    <source>
        <dbReference type="Proteomes" id="UP001238467"/>
    </source>
</evidence>
<name>A0ABU0DN93_9HYPH</name>
<keyword evidence="3" id="KW-1185">Reference proteome</keyword>
<protein>
    <submittedName>
        <fullName evidence="2">Uncharacterized protein</fullName>
    </submittedName>
</protein>